<feature type="transmembrane region" description="Helical" evidence="5">
    <location>
        <begin position="51"/>
        <end position="82"/>
    </location>
</feature>
<dbReference type="RefSeq" id="WP_036944982.1">
    <property type="nucleotide sequence ID" value="NZ_JQKC01000040.1"/>
</dbReference>
<dbReference type="OrthoDB" id="9759676at2"/>
<feature type="transmembrane region" description="Helical" evidence="5">
    <location>
        <begin position="431"/>
        <end position="447"/>
    </location>
</feature>
<name>A0A0L6JXH9_9FIRM</name>
<evidence type="ECO:0000256" key="1">
    <source>
        <dbReference type="ARBA" id="ARBA00004141"/>
    </source>
</evidence>
<feature type="transmembrane region" description="Helical" evidence="5">
    <location>
        <begin position="346"/>
        <end position="366"/>
    </location>
</feature>
<comment type="caution">
    <text evidence="6">The sequence shown here is derived from an EMBL/GenBank/DDBJ whole genome shotgun (WGS) entry which is preliminary data.</text>
</comment>
<evidence type="ECO:0000256" key="5">
    <source>
        <dbReference type="SAM" id="Phobius"/>
    </source>
</evidence>
<comment type="subcellular location">
    <subcellularLocation>
        <location evidence="1">Membrane</location>
        <topology evidence="1">Multi-pass membrane protein</topology>
    </subcellularLocation>
</comment>
<dbReference type="eggNOG" id="COG0531">
    <property type="taxonomic scope" value="Bacteria"/>
</dbReference>
<keyword evidence="7" id="KW-1185">Reference proteome</keyword>
<dbReference type="GO" id="GO:0022857">
    <property type="term" value="F:transmembrane transporter activity"/>
    <property type="evidence" value="ECO:0007669"/>
    <property type="project" value="InterPro"/>
</dbReference>
<dbReference type="InterPro" id="IPR053153">
    <property type="entry name" value="APC_K+_Transporter"/>
</dbReference>
<keyword evidence="3 5" id="KW-1133">Transmembrane helix</keyword>
<evidence type="ECO:0000256" key="3">
    <source>
        <dbReference type="ARBA" id="ARBA00022989"/>
    </source>
</evidence>
<dbReference type="GO" id="GO:0016020">
    <property type="term" value="C:membrane"/>
    <property type="evidence" value="ECO:0007669"/>
    <property type="project" value="UniProtKB-SubCell"/>
</dbReference>
<dbReference type="STRING" id="398512.Bccel_5547"/>
<evidence type="ECO:0000313" key="7">
    <source>
        <dbReference type="Proteomes" id="UP000036923"/>
    </source>
</evidence>
<dbReference type="PANTHER" id="PTHR47704">
    <property type="entry name" value="POTASSIUM TRANSPORTER KIMA"/>
    <property type="match status" value="1"/>
</dbReference>
<dbReference type="EMBL" id="LGTC01000001">
    <property type="protein sequence ID" value="KNY30270.1"/>
    <property type="molecule type" value="Genomic_DNA"/>
</dbReference>
<dbReference type="Pfam" id="PF13520">
    <property type="entry name" value="AA_permease_2"/>
    <property type="match status" value="1"/>
</dbReference>
<gene>
    <name evidence="6" type="ORF">Bccel_5547</name>
</gene>
<organism evidence="6 7">
    <name type="scientific">Pseudobacteroides cellulosolvens ATCC 35603 = DSM 2933</name>
    <dbReference type="NCBI Taxonomy" id="398512"/>
    <lineage>
        <taxon>Bacteria</taxon>
        <taxon>Bacillati</taxon>
        <taxon>Bacillota</taxon>
        <taxon>Clostridia</taxon>
        <taxon>Eubacteriales</taxon>
        <taxon>Oscillospiraceae</taxon>
        <taxon>Pseudobacteroides</taxon>
    </lineage>
</organism>
<feature type="transmembrane region" description="Helical" evidence="5">
    <location>
        <begin position="372"/>
        <end position="394"/>
    </location>
</feature>
<proteinExistence type="predicted"/>
<keyword evidence="2 5" id="KW-0812">Transmembrane</keyword>
<keyword evidence="4 5" id="KW-0472">Membrane</keyword>
<feature type="transmembrane region" description="Helical" evidence="5">
    <location>
        <begin position="251"/>
        <end position="276"/>
    </location>
</feature>
<feature type="transmembrane region" description="Helical" evidence="5">
    <location>
        <begin position="170"/>
        <end position="191"/>
    </location>
</feature>
<evidence type="ECO:0000313" key="6">
    <source>
        <dbReference type="EMBL" id="KNY30270.1"/>
    </source>
</evidence>
<sequence length="622" mass="68849">MFKDLKRVLIGRPLKNELMGEEKYGILWGLPILASDAISSVAYAGQEILMVLIPIIGALAYGQLTVISCFIIGLLILLTLSYRQTIQCYPNGGGAYIVAKENIGILAGVTAGAALSVDYILTVAVSVSSGIAQITSAFSQLRHYTVPLCVVMVLLLMLGNLRGIRESSRIFGIPAYAFIIAIITMLIAGFLKIKSGYIPPEPTIRSVGEPITLILLLRAFSNGCAALTGVEAVSNAVPNFKEPSTKYARTVLLLLSIIIFSLFGGTSILANFYHVVPSEENAMLILIAEEVFGKGFMFYYIMVTTFIILVMAANTAFSGFPMLVAVMAKEGYVPRQLSMKGDRLSYSNGIIVLSAISILLIVVFKAKVSSLIGLYAIGVFISFTLSQTGMFLRWKRVRGKNWVAKAAINCTGAIVTAIVVVIIAITKFNEGAWVVVFLIPVLIYLMLKVKKHYVAVKIQLRVKNEELDEINITRDIYTNRVIVPIASINKSSIRALRFARTISDNVVAFCVAIDEESGNEVREKYERLNTDIPLVVKYSPFRRVVEPLLKFIESTEYDYNKGDMITVVLPQFSVKRGWHRILHNQTRIFIEKELLKHKHIVLATMPLQLKDDEYVLSSAKYK</sequence>
<dbReference type="Proteomes" id="UP000036923">
    <property type="component" value="Unassembled WGS sequence"/>
</dbReference>
<dbReference type="InterPro" id="IPR002293">
    <property type="entry name" value="AA/rel_permease1"/>
</dbReference>
<evidence type="ECO:0000256" key="2">
    <source>
        <dbReference type="ARBA" id="ARBA00022692"/>
    </source>
</evidence>
<feature type="transmembrane region" description="Helical" evidence="5">
    <location>
        <begin position="103"/>
        <end position="121"/>
    </location>
</feature>
<dbReference type="Gene3D" id="1.20.1740.10">
    <property type="entry name" value="Amino acid/polyamine transporter I"/>
    <property type="match status" value="1"/>
</dbReference>
<protein>
    <recommendedName>
        <fullName evidence="8">Amino acid transporter-like protein</fullName>
    </recommendedName>
</protein>
<dbReference type="PANTHER" id="PTHR47704:SF1">
    <property type="entry name" value="POTASSIUM TRANSPORTER KIMA"/>
    <property type="match status" value="1"/>
</dbReference>
<accession>A0A0L6JXH9</accession>
<dbReference type="AlphaFoldDB" id="A0A0L6JXH9"/>
<evidence type="ECO:0008006" key="8">
    <source>
        <dbReference type="Google" id="ProtNLM"/>
    </source>
</evidence>
<dbReference type="PATRIC" id="fig|398512.5.peg.5823"/>
<feature type="transmembrane region" description="Helical" evidence="5">
    <location>
        <begin position="211"/>
        <end position="230"/>
    </location>
</feature>
<feature type="transmembrane region" description="Helical" evidence="5">
    <location>
        <begin position="296"/>
        <end position="325"/>
    </location>
</feature>
<evidence type="ECO:0000256" key="4">
    <source>
        <dbReference type="ARBA" id="ARBA00023136"/>
    </source>
</evidence>
<reference evidence="7" key="1">
    <citation type="submission" date="2015-07" db="EMBL/GenBank/DDBJ databases">
        <title>Near-Complete Genome Sequence of the Cellulolytic Bacterium Bacteroides (Pseudobacteroides) cellulosolvens ATCC 35603.</title>
        <authorList>
            <person name="Dassa B."/>
            <person name="Utturkar S.M."/>
            <person name="Klingeman D.M."/>
            <person name="Hurt R.A."/>
            <person name="Keller M."/>
            <person name="Xu J."/>
            <person name="Reddy Y.H.K."/>
            <person name="Borovok I."/>
            <person name="Grinberg I.R."/>
            <person name="Lamed R."/>
            <person name="Zhivin O."/>
            <person name="Bayer E.A."/>
            <person name="Brown S.D."/>
        </authorList>
    </citation>
    <scope>NUCLEOTIDE SEQUENCE [LARGE SCALE GENOMIC DNA]</scope>
    <source>
        <strain evidence="7">DSM 2933</strain>
    </source>
</reference>
<feature type="transmembrane region" description="Helical" evidence="5">
    <location>
        <begin position="141"/>
        <end position="158"/>
    </location>
</feature>
<feature type="transmembrane region" description="Helical" evidence="5">
    <location>
        <begin position="406"/>
        <end position="425"/>
    </location>
</feature>